<feature type="domain" description="Transposase IS4-like" evidence="2">
    <location>
        <begin position="165"/>
        <end position="383"/>
    </location>
</feature>
<dbReference type="InterPro" id="IPR051698">
    <property type="entry name" value="Transposase_11-like"/>
</dbReference>
<feature type="compositionally biased region" description="Basic residues" evidence="1">
    <location>
        <begin position="174"/>
        <end position="183"/>
    </location>
</feature>
<sequence length="434" mass="47965">MSSPRTPCSSSTPPAQPLTPAGEPAPDLLDHLATINDPRNPRGRRYGLPALLALCVCALTSAGHDTTCAIIEWAHHAPRRVLLVLGLPVCPFTRRIHLPDEHTLRNVLARLDPAQLTRAGLACLNTHTPPQTSSARTPAGAPEHEHRRAHHQQRYRPPHQAPRHTAYATDGKTQRRARARKGQSSRSVVFHAARHHDAAVVASTQIPNNGAETGAFTRLLDQLDDDQLQGALITADALHTVAAHATYLSKRRAHYLIYVKGNRPTLHEQLAALPWEKVPLAHDGGPSHAHGRQERRLVKVTAIEVLPFPGACQVVRIERHRRRHGTLKSSREVVFAVTDLDAHQVSPEELATHARGHWTVENRVHYVRDVIFKEDARRTRTGAAPVVLGCLTDIVRQALTAAGWKNLASGRRAHTDPDKVLELHVITPYQPVWI</sequence>
<feature type="compositionally biased region" description="Polar residues" evidence="1">
    <location>
        <begin position="125"/>
        <end position="136"/>
    </location>
</feature>
<evidence type="ECO:0000259" key="3">
    <source>
        <dbReference type="Pfam" id="PF13808"/>
    </source>
</evidence>
<evidence type="ECO:0000313" key="5">
    <source>
        <dbReference type="Proteomes" id="UP001055940"/>
    </source>
</evidence>
<dbReference type="RefSeq" id="WP_254418045.1">
    <property type="nucleotide sequence ID" value="NZ_BAAAJB010000035.1"/>
</dbReference>
<feature type="compositionally biased region" description="Basic residues" evidence="1">
    <location>
        <begin position="147"/>
        <end position="157"/>
    </location>
</feature>
<gene>
    <name evidence="4" type="ORF">NE857_25825</name>
</gene>
<accession>A0ABY5D2T3</accession>
<dbReference type="EMBL" id="CP099837">
    <property type="protein sequence ID" value="USY18679.1"/>
    <property type="molecule type" value="Genomic_DNA"/>
</dbReference>
<protein>
    <submittedName>
        <fullName evidence="4">ISAs1 family transposase</fullName>
    </submittedName>
</protein>
<dbReference type="Pfam" id="PF13808">
    <property type="entry name" value="DDE_Tnp_1_assoc"/>
    <property type="match status" value="1"/>
</dbReference>
<dbReference type="InterPro" id="IPR032806">
    <property type="entry name" value="YbfD_N"/>
</dbReference>
<dbReference type="PANTHER" id="PTHR30298">
    <property type="entry name" value="H REPEAT-ASSOCIATED PREDICTED TRANSPOSASE"/>
    <property type="match status" value="1"/>
</dbReference>
<proteinExistence type="predicted"/>
<dbReference type="InterPro" id="IPR047647">
    <property type="entry name" value="ISAs1_transpos"/>
</dbReference>
<evidence type="ECO:0000313" key="4">
    <source>
        <dbReference type="EMBL" id="USY18679.1"/>
    </source>
</evidence>
<feature type="domain" description="H repeat-associated protein N-terminal" evidence="3">
    <location>
        <begin position="29"/>
        <end position="119"/>
    </location>
</feature>
<reference evidence="4" key="1">
    <citation type="submission" date="2022-06" db="EMBL/GenBank/DDBJ databases">
        <authorList>
            <person name="Ping M."/>
        </authorList>
    </citation>
    <scope>NUCLEOTIDE SEQUENCE</scope>
    <source>
        <strain evidence="4">JCM11759T</strain>
    </source>
</reference>
<name>A0ABY5D2T3_9ACTN</name>
<evidence type="ECO:0000259" key="2">
    <source>
        <dbReference type="Pfam" id="PF01609"/>
    </source>
</evidence>
<feature type="region of interest" description="Disordered" evidence="1">
    <location>
        <begin position="125"/>
        <end position="185"/>
    </location>
</feature>
<keyword evidence="5" id="KW-1185">Reference proteome</keyword>
<dbReference type="NCBIfam" id="NF033564">
    <property type="entry name" value="transpos_ISAs1"/>
    <property type="match status" value="1"/>
</dbReference>
<evidence type="ECO:0000256" key="1">
    <source>
        <dbReference type="SAM" id="MobiDB-lite"/>
    </source>
</evidence>
<dbReference type="Proteomes" id="UP001055940">
    <property type="component" value="Chromosome"/>
</dbReference>
<organism evidence="4 5">
    <name type="scientific">Nocardiopsis exhalans</name>
    <dbReference type="NCBI Taxonomy" id="163604"/>
    <lineage>
        <taxon>Bacteria</taxon>
        <taxon>Bacillati</taxon>
        <taxon>Actinomycetota</taxon>
        <taxon>Actinomycetes</taxon>
        <taxon>Streptosporangiales</taxon>
        <taxon>Nocardiopsidaceae</taxon>
        <taxon>Nocardiopsis</taxon>
    </lineage>
</organism>
<dbReference type="Pfam" id="PF01609">
    <property type="entry name" value="DDE_Tnp_1"/>
    <property type="match status" value="1"/>
</dbReference>
<dbReference type="InterPro" id="IPR002559">
    <property type="entry name" value="Transposase_11"/>
</dbReference>
<feature type="region of interest" description="Disordered" evidence="1">
    <location>
        <begin position="1"/>
        <end position="40"/>
    </location>
</feature>
<dbReference type="PANTHER" id="PTHR30298:SF0">
    <property type="entry name" value="PROTEIN YBFL-RELATED"/>
    <property type="match status" value="1"/>
</dbReference>
<feature type="compositionally biased region" description="Low complexity" evidence="1">
    <location>
        <begin position="1"/>
        <end position="13"/>
    </location>
</feature>